<dbReference type="PROSITE" id="PS50931">
    <property type="entry name" value="HTH_LYSR"/>
    <property type="match status" value="1"/>
</dbReference>
<comment type="caution">
    <text evidence="6">The sequence shown here is derived from an EMBL/GenBank/DDBJ whole genome shotgun (WGS) entry which is preliminary data.</text>
</comment>
<dbReference type="PANTHER" id="PTHR30537:SF72">
    <property type="entry name" value="LYSR FAMILY TRANSCRIPTIONAL REGULATOR"/>
    <property type="match status" value="1"/>
</dbReference>
<organism evidence="6 7">
    <name type="scientific">Chromobacterium phragmitis</name>
    <dbReference type="NCBI Taxonomy" id="2202141"/>
    <lineage>
        <taxon>Bacteria</taxon>
        <taxon>Pseudomonadati</taxon>
        <taxon>Pseudomonadota</taxon>
        <taxon>Betaproteobacteria</taxon>
        <taxon>Neisseriales</taxon>
        <taxon>Chromobacteriaceae</taxon>
        <taxon>Chromobacterium</taxon>
    </lineage>
</organism>
<dbReference type="RefSeq" id="WP_347936841.1">
    <property type="nucleotide sequence ID" value="NZ_JBDXMI010000001.1"/>
</dbReference>
<dbReference type="Pfam" id="PF00126">
    <property type="entry name" value="HTH_1"/>
    <property type="match status" value="1"/>
</dbReference>
<proteinExistence type="inferred from homology"/>
<evidence type="ECO:0000256" key="3">
    <source>
        <dbReference type="ARBA" id="ARBA00023125"/>
    </source>
</evidence>
<evidence type="ECO:0000313" key="6">
    <source>
        <dbReference type="EMBL" id="MEO9384006.1"/>
    </source>
</evidence>
<dbReference type="CDD" id="cd08472">
    <property type="entry name" value="PBP2_CrgA_like_3"/>
    <property type="match status" value="1"/>
</dbReference>
<evidence type="ECO:0000256" key="1">
    <source>
        <dbReference type="ARBA" id="ARBA00009437"/>
    </source>
</evidence>
<dbReference type="InterPro" id="IPR005119">
    <property type="entry name" value="LysR_subst-bd"/>
</dbReference>
<comment type="similarity">
    <text evidence="1">Belongs to the LysR transcriptional regulatory family.</text>
</comment>
<evidence type="ECO:0000256" key="4">
    <source>
        <dbReference type="ARBA" id="ARBA00023163"/>
    </source>
</evidence>
<accession>A0ABV0IRU6</accession>
<keyword evidence="3" id="KW-0238">DNA-binding</keyword>
<dbReference type="Gene3D" id="1.10.10.10">
    <property type="entry name" value="Winged helix-like DNA-binding domain superfamily/Winged helix DNA-binding domain"/>
    <property type="match status" value="1"/>
</dbReference>
<dbReference type="Gene3D" id="3.40.190.290">
    <property type="match status" value="1"/>
</dbReference>
<gene>
    <name evidence="6" type="ORF">ABI908_07715</name>
</gene>
<dbReference type="Pfam" id="PF03466">
    <property type="entry name" value="LysR_substrate"/>
    <property type="match status" value="1"/>
</dbReference>
<dbReference type="InterPro" id="IPR036388">
    <property type="entry name" value="WH-like_DNA-bd_sf"/>
</dbReference>
<evidence type="ECO:0000256" key="2">
    <source>
        <dbReference type="ARBA" id="ARBA00023015"/>
    </source>
</evidence>
<dbReference type="InterPro" id="IPR036390">
    <property type="entry name" value="WH_DNA-bd_sf"/>
</dbReference>
<keyword evidence="4" id="KW-0804">Transcription</keyword>
<keyword evidence="2" id="KW-0805">Transcription regulation</keyword>
<dbReference type="EMBL" id="JBDXMI010000001">
    <property type="protein sequence ID" value="MEO9384006.1"/>
    <property type="molecule type" value="Genomic_DNA"/>
</dbReference>
<evidence type="ECO:0000313" key="7">
    <source>
        <dbReference type="Proteomes" id="UP001462502"/>
    </source>
</evidence>
<dbReference type="PANTHER" id="PTHR30537">
    <property type="entry name" value="HTH-TYPE TRANSCRIPTIONAL REGULATOR"/>
    <property type="match status" value="1"/>
</dbReference>
<name>A0ABV0IRU6_9NEIS</name>
<sequence length="299" mass="32568">MDRIDLLRLFMRIAACGSFTQAADQMGLPRATVSVAMQQLEARLGARLLHRTTRRVSLTRDGEALLERAAALVADMEDIEQGFLPDGGDIVGRLRVDAPSRIARRLISPALPGLLAQHPKLEMDLGSSDRAIDLVQEGVDCALRVGALADSSLVARSLGAFEMVNCASPDYLERYGAPAGPQDLDGHVAVDYVSPASGRRAAWEWREGGETRSRKLRSRVGADNAETYIACALAGLGLIQVPRYDVDEHLRSGALVALMPSARPEPMPVHLVYPSRRHLSRRVQAFLAWLEALLAPHAR</sequence>
<evidence type="ECO:0000259" key="5">
    <source>
        <dbReference type="PROSITE" id="PS50931"/>
    </source>
</evidence>
<dbReference type="Proteomes" id="UP001462502">
    <property type="component" value="Unassembled WGS sequence"/>
</dbReference>
<dbReference type="InterPro" id="IPR058163">
    <property type="entry name" value="LysR-type_TF_proteobact-type"/>
</dbReference>
<protein>
    <submittedName>
        <fullName evidence="6">LysR family transcriptional regulator</fullName>
    </submittedName>
</protein>
<dbReference type="SUPFAM" id="SSF46785">
    <property type="entry name" value="Winged helix' DNA-binding domain"/>
    <property type="match status" value="1"/>
</dbReference>
<dbReference type="InterPro" id="IPR000847">
    <property type="entry name" value="LysR_HTH_N"/>
</dbReference>
<keyword evidence="7" id="KW-1185">Reference proteome</keyword>
<dbReference type="SUPFAM" id="SSF53850">
    <property type="entry name" value="Periplasmic binding protein-like II"/>
    <property type="match status" value="1"/>
</dbReference>
<feature type="domain" description="HTH lysR-type" evidence="5">
    <location>
        <begin position="1"/>
        <end position="59"/>
    </location>
</feature>
<reference evidence="6 7" key="1">
    <citation type="submission" date="2024-05" db="EMBL/GenBank/DDBJ databases">
        <authorList>
            <person name="De Oliveira J.P."/>
            <person name="Noriler S.A."/>
            <person name="De Oliveira A.G."/>
            <person name="Sipoli D.S."/>
        </authorList>
    </citation>
    <scope>NUCLEOTIDE SEQUENCE [LARGE SCALE GENOMIC DNA]</scope>
    <source>
        <strain evidence="6 7">LABIM192</strain>
    </source>
</reference>